<dbReference type="InterPro" id="IPR014001">
    <property type="entry name" value="Helicase_ATP-bd"/>
</dbReference>
<dbReference type="AlphaFoldDB" id="A0A6V8NWW6"/>
<sequence length="944" mass="108239">MDEKKENEIKVNQRVRVYGLEDLGAGEVLRVRESGGVYQADVVFDRVDGRRLETVPLDRLQRAPDLFERLSAGDVDSPLDFLLKQLAYQLPLANAGGDLSNSRTDLLPHQILLTLDIIESQRRRFLIADEVGLGKTIETGLIARELFARKEAERILIICPAGLTRNWQQELRDCFRLHFDILGIDFADTSYFSWETHNRVIASIDTIKQLRRVERLQRAPKWDLIVFDEAHHLTRKRYGKKVQSTQNFRLAEALRGYARDMFFLSATPHQGDGYQFWSLIQLLDDQLFESPEVMTDHRGLLNRVMFRRTKREVTDADGGPIFMRRQVHTQTFPLAARERWFYDRLTEYLREGYGVAGIGQKKTTSRQRAVGFVMATFQKMMSSSPRAIRQALRRRLLVLLAREQMGLERKVQKTRPAGLAEKILKLQEEMRELAIEIASIPCSPEQTAEADAYIAKVKQRLARKGYIGEETTSWALDAEEEAEDVIYAEAVIPNEPQKVRELIKVAPEGPDRKFDTLIRGIEQVRRLSPEEKMVIFTQYRETLEFLRQELSKLYGEEKVATIKGGPLDDKIAAMEAFWEPNGAQFLVSTSAGGEGINLQVCHILFNYDLPWNPMAVEQRIGRIHRYGQTDTAQVYNLVAEDTVEERIYGLLEEKLLEIAQTIGKVDPVTGQVVEDFRSEILGFLGSSPNYQDLYKKALVDKDYQRTEREIIEAIEKARQASEALRQLAQDLESFNFGRYRNMKGPFALDDLKLFVERGVLRLGGAFIPQGDLIYIETPKVLHQYPNVSPRYENVVFDRKLAMRKRRADLFGLGHPLVDALIEHLRSPLFSGEVSIHKGTSEAHTISVRCMFVVNLEEGVKKVFYKTFSLADNGQLEEFRPRTDIEALVSLRNRTSQIEHDKTQAFPQALKNRISSIITDEEARLRAKFDRVLSVNSQIVGLMAN</sequence>
<dbReference type="GO" id="GO:0016787">
    <property type="term" value="F:hydrolase activity"/>
    <property type="evidence" value="ECO:0007669"/>
    <property type="project" value="UniProtKB-KW"/>
</dbReference>
<dbReference type="PANTHER" id="PTHR10799">
    <property type="entry name" value="SNF2/RAD54 HELICASE FAMILY"/>
    <property type="match status" value="1"/>
</dbReference>
<reference evidence="8 9" key="1">
    <citation type="journal article" date="2020" name="Front. Microbiol.">
        <title>Single-cell genomics of novel Actinobacteria with the Wood-Ljungdahl pathway discovered in a serpentinizing system.</title>
        <authorList>
            <person name="Merino N."/>
            <person name="Kawai M."/>
            <person name="Boyd E.S."/>
            <person name="Colman D.R."/>
            <person name="McGlynn S.E."/>
            <person name="Nealson K.H."/>
            <person name="Kurokawa K."/>
            <person name="Hongoh Y."/>
        </authorList>
    </citation>
    <scope>NUCLEOTIDE SEQUENCE [LARGE SCALE GENOMIC DNA]</scope>
    <source>
        <strain evidence="8 9">S25</strain>
    </source>
</reference>
<dbReference type="PROSITE" id="PS51194">
    <property type="entry name" value="HELICASE_CTER"/>
    <property type="match status" value="1"/>
</dbReference>
<keyword evidence="3" id="KW-0347">Helicase</keyword>
<gene>
    <name evidence="8" type="ORF">HKBW3S25_00182</name>
</gene>
<evidence type="ECO:0000256" key="5">
    <source>
        <dbReference type="SAM" id="Coils"/>
    </source>
</evidence>
<evidence type="ECO:0000313" key="8">
    <source>
        <dbReference type="EMBL" id="GFP24745.1"/>
    </source>
</evidence>
<dbReference type="Gene3D" id="3.40.50.300">
    <property type="entry name" value="P-loop containing nucleotide triphosphate hydrolases"/>
    <property type="match status" value="1"/>
</dbReference>
<evidence type="ECO:0000259" key="7">
    <source>
        <dbReference type="PROSITE" id="PS51194"/>
    </source>
</evidence>
<dbReference type="InterPro" id="IPR001650">
    <property type="entry name" value="Helicase_C-like"/>
</dbReference>
<protein>
    <recommendedName>
        <fullName evidence="10">Helicase</fullName>
    </recommendedName>
</protein>
<keyword evidence="5" id="KW-0175">Coiled coil</keyword>
<keyword evidence="2" id="KW-0378">Hydrolase</keyword>
<dbReference type="Pfam" id="PF00176">
    <property type="entry name" value="SNF2-rel_dom"/>
    <property type="match status" value="1"/>
</dbReference>
<dbReference type="Proteomes" id="UP000543224">
    <property type="component" value="Unassembled WGS sequence"/>
</dbReference>
<evidence type="ECO:0000256" key="3">
    <source>
        <dbReference type="ARBA" id="ARBA00022806"/>
    </source>
</evidence>
<dbReference type="Pfam" id="PF00271">
    <property type="entry name" value="Helicase_C"/>
    <property type="match status" value="1"/>
</dbReference>
<dbReference type="CDD" id="cd18793">
    <property type="entry name" value="SF2_C_SNF"/>
    <property type="match status" value="1"/>
</dbReference>
<name>A0A6V8NWW6_9ACTN</name>
<feature type="coiled-coil region" evidence="5">
    <location>
        <begin position="703"/>
        <end position="730"/>
    </location>
</feature>
<dbReference type="SUPFAM" id="SSF52540">
    <property type="entry name" value="P-loop containing nucleoside triphosphate hydrolases"/>
    <property type="match status" value="2"/>
</dbReference>
<dbReference type="InterPro" id="IPR057342">
    <property type="entry name" value="DEXDc_RapA"/>
</dbReference>
<dbReference type="GO" id="GO:0004386">
    <property type="term" value="F:helicase activity"/>
    <property type="evidence" value="ECO:0007669"/>
    <property type="project" value="UniProtKB-KW"/>
</dbReference>
<keyword evidence="4" id="KW-0067">ATP-binding</keyword>
<dbReference type="InterPro" id="IPR038718">
    <property type="entry name" value="SNF2-like_sf"/>
</dbReference>
<dbReference type="InterPro" id="IPR000330">
    <property type="entry name" value="SNF2_N"/>
</dbReference>
<dbReference type="Gene3D" id="3.40.50.10810">
    <property type="entry name" value="Tandem AAA-ATPase domain"/>
    <property type="match status" value="1"/>
</dbReference>
<keyword evidence="1" id="KW-0547">Nucleotide-binding</keyword>
<evidence type="ECO:0000313" key="9">
    <source>
        <dbReference type="Proteomes" id="UP000543224"/>
    </source>
</evidence>
<feature type="domain" description="Helicase C-terminal" evidence="7">
    <location>
        <begin position="520"/>
        <end position="666"/>
    </location>
</feature>
<dbReference type="CDD" id="cd18011">
    <property type="entry name" value="DEXDc_RapA"/>
    <property type="match status" value="1"/>
</dbReference>
<dbReference type="InterPro" id="IPR049730">
    <property type="entry name" value="SNF2/RAD54-like_C"/>
</dbReference>
<accession>A0A6V8NWW6</accession>
<dbReference type="PROSITE" id="PS51192">
    <property type="entry name" value="HELICASE_ATP_BIND_1"/>
    <property type="match status" value="1"/>
</dbReference>
<proteinExistence type="predicted"/>
<evidence type="ECO:0008006" key="10">
    <source>
        <dbReference type="Google" id="ProtNLM"/>
    </source>
</evidence>
<evidence type="ECO:0000256" key="4">
    <source>
        <dbReference type="ARBA" id="ARBA00022840"/>
    </source>
</evidence>
<evidence type="ECO:0000256" key="1">
    <source>
        <dbReference type="ARBA" id="ARBA00022741"/>
    </source>
</evidence>
<dbReference type="GO" id="GO:0005524">
    <property type="term" value="F:ATP binding"/>
    <property type="evidence" value="ECO:0007669"/>
    <property type="project" value="UniProtKB-KW"/>
</dbReference>
<evidence type="ECO:0000256" key="2">
    <source>
        <dbReference type="ARBA" id="ARBA00022801"/>
    </source>
</evidence>
<dbReference type="InterPro" id="IPR027417">
    <property type="entry name" value="P-loop_NTPase"/>
</dbReference>
<evidence type="ECO:0000259" key="6">
    <source>
        <dbReference type="PROSITE" id="PS51192"/>
    </source>
</evidence>
<feature type="domain" description="Helicase ATP-binding" evidence="6">
    <location>
        <begin position="116"/>
        <end position="286"/>
    </location>
</feature>
<dbReference type="EMBL" id="BLRX01000011">
    <property type="protein sequence ID" value="GFP24745.1"/>
    <property type="molecule type" value="Genomic_DNA"/>
</dbReference>
<dbReference type="SMART" id="SM00490">
    <property type="entry name" value="HELICc"/>
    <property type="match status" value="1"/>
</dbReference>
<dbReference type="SMART" id="SM00487">
    <property type="entry name" value="DEXDc"/>
    <property type="match status" value="1"/>
</dbReference>
<organism evidence="8 9">
    <name type="scientific">Candidatus Hakubella thermalkaliphila</name>
    <dbReference type="NCBI Taxonomy" id="2754717"/>
    <lineage>
        <taxon>Bacteria</taxon>
        <taxon>Bacillati</taxon>
        <taxon>Actinomycetota</taxon>
        <taxon>Actinomycetota incertae sedis</taxon>
        <taxon>Candidatus Hakubellales</taxon>
        <taxon>Candidatus Hakubellaceae</taxon>
        <taxon>Candidatus Hakubella</taxon>
    </lineage>
</organism>
<comment type="caution">
    <text evidence="8">The sequence shown here is derived from an EMBL/GenBank/DDBJ whole genome shotgun (WGS) entry which is preliminary data.</text>
</comment>